<name>A0A2A9N6F4_9AGAR</name>
<evidence type="ECO:0000313" key="2">
    <source>
        <dbReference type="Proteomes" id="UP000242287"/>
    </source>
</evidence>
<dbReference type="AlphaFoldDB" id="A0A2A9N6F4"/>
<protein>
    <submittedName>
        <fullName evidence="1">Uncharacterized protein</fullName>
    </submittedName>
</protein>
<proteinExistence type="predicted"/>
<keyword evidence="2" id="KW-1185">Reference proteome</keyword>
<dbReference type="Proteomes" id="UP000242287">
    <property type="component" value="Unassembled WGS sequence"/>
</dbReference>
<sequence>MVKARAWPSKMRRANWRFEFAKHFQFSRDIPMKRRAWSGPIVPIDVIILPSLERLVAR</sequence>
<gene>
    <name evidence="1" type="ORF">AMATHDRAFT_11406</name>
</gene>
<organism evidence="1 2">
    <name type="scientific">Amanita thiersii Skay4041</name>
    <dbReference type="NCBI Taxonomy" id="703135"/>
    <lineage>
        <taxon>Eukaryota</taxon>
        <taxon>Fungi</taxon>
        <taxon>Dikarya</taxon>
        <taxon>Basidiomycota</taxon>
        <taxon>Agaricomycotina</taxon>
        <taxon>Agaricomycetes</taxon>
        <taxon>Agaricomycetidae</taxon>
        <taxon>Agaricales</taxon>
        <taxon>Pluteineae</taxon>
        <taxon>Amanitaceae</taxon>
        <taxon>Amanita</taxon>
    </lineage>
</organism>
<evidence type="ECO:0000313" key="1">
    <source>
        <dbReference type="EMBL" id="PFH44598.1"/>
    </source>
</evidence>
<reference evidence="1 2" key="1">
    <citation type="submission" date="2014-02" db="EMBL/GenBank/DDBJ databases">
        <title>Transposable element dynamics among asymbiotic and ectomycorrhizal Amanita fungi.</title>
        <authorList>
            <consortium name="DOE Joint Genome Institute"/>
            <person name="Hess J."/>
            <person name="Skrede I."/>
            <person name="Wolfe B."/>
            <person name="LaButti K."/>
            <person name="Ohm R.A."/>
            <person name="Grigoriev I.V."/>
            <person name="Pringle A."/>
        </authorList>
    </citation>
    <scope>NUCLEOTIDE SEQUENCE [LARGE SCALE GENOMIC DNA]</scope>
    <source>
        <strain evidence="1 2">SKay4041</strain>
    </source>
</reference>
<accession>A0A2A9N6F4</accession>
<dbReference type="EMBL" id="KZ303251">
    <property type="protein sequence ID" value="PFH44598.1"/>
    <property type="molecule type" value="Genomic_DNA"/>
</dbReference>